<protein>
    <submittedName>
        <fullName evidence="3">Uncharacterized protein</fullName>
    </submittedName>
</protein>
<feature type="compositionally biased region" description="Basic and acidic residues" evidence="2">
    <location>
        <begin position="219"/>
        <end position="230"/>
    </location>
</feature>
<evidence type="ECO:0000256" key="2">
    <source>
        <dbReference type="SAM" id="MobiDB-lite"/>
    </source>
</evidence>
<dbReference type="AlphaFoldDB" id="A0A7S0CQQ1"/>
<name>A0A7S0CQQ1_9EUKA</name>
<reference evidence="3" key="1">
    <citation type="submission" date="2021-01" db="EMBL/GenBank/DDBJ databases">
        <authorList>
            <person name="Corre E."/>
            <person name="Pelletier E."/>
            <person name="Niang G."/>
            <person name="Scheremetjew M."/>
            <person name="Finn R."/>
            <person name="Kale V."/>
            <person name="Holt S."/>
            <person name="Cochrane G."/>
            <person name="Meng A."/>
            <person name="Brown T."/>
            <person name="Cohen L."/>
        </authorList>
    </citation>
    <scope>NUCLEOTIDE SEQUENCE</scope>
    <source>
        <strain evidence="3">CCMP2058</strain>
    </source>
</reference>
<keyword evidence="1" id="KW-0175">Coiled coil</keyword>
<feature type="coiled-coil region" evidence="1">
    <location>
        <begin position="1"/>
        <end position="35"/>
    </location>
</feature>
<organism evidence="3">
    <name type="scientific">Amorphochlora amoebiformis</name>
    <dbReference type="NCBI Taxonomy" id="1561963"/>
    <lineage>
        <taxon>Eukaryota</taxon>
        <taxon>Sar</taxon>
        <taxon>Rhizaria</taxon>
        <taxon>Cercozoa</taxon>
        <taxon>Chlorarachniophyceae</taxon>
        <taxon>Amorphochlora</taxon>
    </lineage>
</organism>
<gene>
    <name evidence="3" type="ORF">LAMO00422_LOCUS1445</name>
</gene>
<feature type="region of interest" description="Disordered" evidence="2">
    <location>
        <begin position="211"/>
        <end position="238"/>
    </location>
</feature>
<accession>A0A7S0CQQ1</accession>
<evidence type="ECO:0000313" key="3">
    <source>
        <dbReference type="EMBL" id="CAD8430959.1"/>
    </source>
</evidence>
<evidence type="ECO:0000256" key="1">
    <source>
        <dbReference type="SAM" id="Coils"/>
    </source>
</evidence>
<dbReference type="EMBL" id="HBEM01002010">
    <property type="protein sequence ID" value="CAD8430959.1"/>
    <property type="molecule type" value="Transcribed_RNA"/>
</dbReference>
<proteinExistence type="predicted"/>
<sequence>MTKLTAEKDQLLQQLESMEIEKTKLVSQVATMEARISTMSKLGQVNDEERDVLEDLAGFSLSASPILSGCEYWKLEIVGLDQKTEKEFLIKEDAHVEYVVVDEAGMMMGRAGRTPNLGLSRPLYVRIASGYKMKNLFLMALLRWKKEKKKMIKRSLAAWSFKCLVGLEGTRVKMQLLKKPIEFTRDPQLVQVLNNQVIIVQVTSMHTSTNSKIVRRSLGKRDREKKHRSENSGMSSRI</sequence>